<dbReference type="PRINTS" id="PR00825">
    <property type="entry name" value="DOLALLERGEN"/>
</dbReference>
<dbReference type="PRINTS" id="PR00821">
    <property type="entry name" value="TAGLIPASE"/>
</dbReference>
<evidence type="ECO:0000259" key="5">
    <source>
        <dbReference type="Pfam" id="PF00151"/>
    </source>
</evidence>
<protein>
    <submittedName>
        <fullName evidence="7">Phospholipase A1 VesT1.02</fullName>
    </submittedName>
</protein>
<dbReference type="InterPro" id="IPR013818">
    <property type="entry name" value="Lipase"/>
</dbReference>
<evidence type="ECO:0000256" key="3">
    <source>
        <dbReference type="ARBA" id="ARBA00022525"/>
    </source>
</evidence>
<dbReference type="OrthoDB" id="10053194at2759"/>
<proteinExistence type="inferred from homology"/>
<evidence type="ECO:0000256" key="2">
    <source>
        <dbReference type="ARBA" id="ARBA00010701"/>
    </source>
</evidence>
<dbReference type="SUPFAM" id="SSF53474">
    <property type="entry name" value="alpha/beta-Hydrolases"/>
    <property type="match status" value="1"/>
</dbReference>
<dbReference type="RefSeq" id="XP_005180154.3">
    <property type="nucleotide sequence ID" value="XM_005180097.4"/>
</dbReference>
<dbReference type="PANTHER" id="PTHR11610">
    <property type="entry name" value="LIPASE"/>
    <property type="match status" value="1"/>
</dbReference>
<evidence type="ECO:0000256" key="4">
    <source>
        <dbReference type="RuleBase" id="RU004262"/>
    </source>
</evidence>
<dbReference type="Gene3D" id="3.40.50.1820">
    <property type="entry name" value="alpha/beta hydrolase"/>
    <property type="match status" value="1"/>
</dbReference>
<comment type="similarity">
    <text evidence="2 4">Belongs to the AB hydrolase superfamily. Lipase family.</text>
</comment>
<gene>
    <name evidence="7" type="primary">LOC101891801</name>
</gene>
<dbReference type="GeneID" id="101891801"/>
<evidence type="ECO:0000313" key="7">
    <source>
        <dbReference type="RefSeq" id="XP_005180154.3"/>
    </source>
</evidence>
<dbReference type="InterPro" id="IPR029058">
    <property type="entry name" value="AB_hydrolase_fold"/>
</dbReference>
<feature type="domain" description="Lipase" evidence="5">
    <location>
        <begin position="82"/>
        <end position="339"/>
    </location>
</feature>
<dbReference type="InterPro" id="IPR033906">
    <property type="entry name" value="Lipase_N"/>
</dbReference>
<evidence type="ECO:0000313" key="6">
    <source>
        <dbReference type="Proteomes" id="UP001652621"/>
    </source>
</evidence>
<keyword evidence="3" id="KW-0964">Secreted</keyword>
<dbReference type="InterPro" id="IPR000734">
    <property type="entry name" value="TAG_lipase"/>
</dbReference>
<dbReference type="Pfam" id="PF00151">
    <property type="entry name" value="Lipase"/>
    <property type="match status" value="1"/>
</dbReference>
<dbReference type="CDD" id="cd00707">
    <property type="entry name" value="Pancreat_lipase_like"/>
    <property type="match status" value="1"/>
</dbReference>
<dbReference type="STRING" id="7370.A0A1I8MTQ3"/>
<dbReference type="Proteomes" id="UP001652621">
    <property type="component" value="Unplaced"/>
</dbReference>
<dbReference type="eggNOG" id="ENOG502R63T">
    <property type="taxonomic scope" value="Eukaryota"/>
</dbReference>
<dbReference type="InterPro" id="IPR002334">
    <property type="entry name" value="Allerg_PlipaseA1"/>
</dbReference>
<evidence type="ECO:0000256" key="1">
    <source>
        <dbReference type="ARBA" id="ARBA00004613"/>
    </source>
</evidence>
<keyword evidence="6" id="KW-1185">Reference proteome</keyword>
<sequence length="372" mass="40095">MITLNDMSPPITGHTPMDLGAHLYKMTFFAKCLTVAEMKLTIALLFTFVAVAIGGTSLDFSTAKGWMVPQIDGGFKWMSREQYDMEVASIEPRALQVKFYLYTKSNPTTPKQITVNDANALAASYFNKNNPTRFVIHGWNNNYQSDVNVDVRSALLASGSYNVFCVDWSSSAQTINYASARYDVPSVGQLVANFIDFLNEKGGMSFSTLGLIGHSLGAHVSGYAGKLVKRGKVHTIVGLDPALPLFSYSDCSTRLCTTDASYVESIQTNGGTLGFLEPIGKGAFYPNGGKTQPGCGVDLTGSCAHSRSYIYYSEALRKNDFPCMKCGTYTAAVGNQCGSTYSSVRMGAPSNYGVAGYFYVPVNSAAPYGKGS</sequence>
<dbReference type="PANTHER" id="PTHR11610:SF150">
    <property type="entry name" value="FI01825P-RELATED"/>
    <property type="match status" value="1"/>
</dbReference>
<name>A0A9J7I0Y9_MUSDO</name>
<reference evidence="7" key="1">
    <citation type="submission" date="2025-08" db="UniProtKB">
        <authorList>
            <consortium name="RefSeq"/>
        </authorList>
    </citation>
    <scope>IDENTIFICATION</scope>
    <source>
        <strain evidence="7">Aabys</strain>
        <tissue evidence="7">Whole body</tissue>
    </source>
</reference>
<organism evidence="6 7">
    <name type="scientific">Musca domestica</name>
    <name type="common">House fly</name>
    <dbReference type="NCBI Taxonomy" id="7370"/>
    <lineage>
        <taxon>Eukaryota</taxon>
        <taxon>Metazoa</taxon>
        <taxon>Ecdysozoa</taxon>
        <taxon>Arthropoda</taxon>
        <taxon>Hexapoda</taxon>
        <taxon>Insecta</taxon>
        <taxon>Pterygota</taxon>
        <taxon>Neoptera</taxon>
        <taxon>Endopterygota</taxon>
        <taxon>Diptera</taxon>
        <taxon>Brachycera</taxon>
        <taxon>Muscomorpha</taxon>
        <taxon>Muscoidea</taxon>
        <taxon>Muscidae</taxon>
        <taxon>Musca</taxon>
    </lineage>
</organism>
<accession>A0A9J7I0Y9</accession>
<comment type="subcellular location">
    <subcellularLocation>
        <location evidence="1">Secreted</location>
    </subcellularLocation>
</comment>
<dbReference type="VEuPathDB" id="VectorBase:MDOMA2_013119"/>
<dbReference type="VEuPathDB" id="VectorBase:MDOA008350"/>